<evidence type="ECO:0000256" key="13">
    <source>
        <dbReference type="ARBA" id="ARBA00022670"/>
    </source>
</evidence>
<dbReference type="SMART" id="SM00460">
    <property type="entry name" value="TGc"/>
    <property type="match status" value="1"/>
</dbReference>
<feature type="active site" evidence="41">
    <location>
        <position position="284"/>
    </location>
</feature>
<dbReference type="Pfam" id="PF01841">
    <property type="entry name" value="Transglut_core"/>
    <property type="match status" value="1"/>
</dbReference>
<dbReference type="InterPro" id="IPR013783">
    <property type="entry name" value="Ig-like_fold"/>
</dbReference>
<dbReference type="GO" id="GO:0005694">
    <property type="term" value="C:chromosome"/>
    <property type="evidence" value="ECO:0007669"/>
    <property type="project" value="UniProtKB-SubCell"/>
</dbReference>
<evidence type="ECO:0000256" key="41">
    <source>
        <dbReference type="PIRSR" id="PIRSR000459-1"/>
    </source>
</evidence>
<evidence type="ECO:0000256" key="8">
    <source>
        <dbReference type="ARBA" id="ARBA00022454"/>
    </source>
</evidence>
<evidence type="ECO:0000256" key="17">
    <source>
        <dbReference type="ARBA" id="ARBA00022801"/>
    </source>
</evidence>
<keyword evidence="17" id="KW-0378">Hydrolase</keyword>
<feature type="active site" evidence="41">
    <location>
        <position position="362"/>
    </location>
</feature>
<comment type="cofactor">
    <cofactor evidence="42">
        <name>Ca(2+)</name>
        <dbReference type="ChEBI" id="CHEBI:29108"/>
    </cofactor>
    <text evidence="42">Binds 1 Ca(2+) ion per subunit.</text>
</comment>
<evidence type="ECO:0000256" key="15">
    <source>
        <dbReference type="ARBA" id="ARBA00022723"/>
    </source>
</evidence>
<keyword evidence="13" id="KW-0645">Protease</keyword>
<evidence type="ECO:0000256" key="21">
    <source>
        <dbReference type="ARBA" id="ARBA00023136"/>
    </source>
</evidence>
<dbReference type="GO" id="GO:0007399">
    <property type="term" value="P:nervous system development"/>
    <property type="evidence" value="ECO:0007669"/>
    <property type="project" value="UniProtKB-ARBA"/>
</dbReference>
<evidence type="ECO:0000256" key="7">
    <source>
        <dbReference type="ARBA" id="ARBA00005968"/>
    </source>
</evidence>
<comment type="catalytic activity">
    <reaction evidence="25">
        <text>L-glutaminyl-[protein] + serotonin = 5-serotonyl-L-glutamyl-[protein] + NH4(+)</text>
        <dbReference type="Rhea" id="RHEA:66552"/>
        <dbReference type="Rhea" id="RHEA-COMP:10207"/>
        <dbReference type="Rhea" id="RHEA-COMP:17052"/>
        <dbReference type="ChEBI" id="CHEBI:28938"/>
        <dbReference type="ChEBI" id="CHEBI:30011"/>
        <dbReference type="ChEBI" id="CHEBI:167174"/>
        <dbReference type="ChEBI" id="CHEBI:350546"/>
    </reaction>
    <physiologicalReaction direction="left-to-right" evidence="25">
        <dbReference type="Rhea" id="RHEA:66553"/>
    </physiologicalReaction>
</comment>
<dbReference type="GO" id="GO:0005829">
    <property type="term" value="C:cytosol"/>
    <property type="evidence" value="ECO:0007669"/>
    <property type="project" value="UniProtKB-SubCell"/>
</dbReference>
<dbReference type="InterPro" id="IPR001102">
    <property type="entry name" value="Transglutaminase_N"/>
</dbReference>
<dbReference type="GO" id="GO:0003810">
    <property type="term" value="F:protein-glutamine gamma-glutamyltransferase activity"/>
    <property type="evidence" value="ECO:0007669"/>
    <property type="project" value="UniProtKB-EC"/>
</dbReference>
<keyword evidence="18 42" id="KW-0106">Calcium</keyword>
<dbReference type="PROSITE" id="PS00547">
    <property type="entry name" value="TRANSGLUTAMINASES"/>
    <property type="match status" value="1"/>
</dbReference>
<evidence type="ECO:0000256" key="22">
    <source>
        <dbReference type="ARBA" id="ARBA00023242"/>
    </source>
</evidence>
<evidence type="ECO:0000256" key="37">
    <source>
        <dbReference type="ARBA" id="ARBA00047868"/>
    </source>
</evidence>
<evidence type="ECO:0000256" key="29">
    <source>
        <dbReference type="ARBA" id="ARBA00041650"/>
    </source>
</evidence>
<evidence type="ECO:0000256" key="4">
    <source>
        <dbReference type="ARBA" id="ARBA00004286"/>
    </source>
</evidence>
<evidence type="ECO:0000256" key="25">
    <source>
        <dbReference type="ARBA" id="ARBA00036377"/>
    </source>
</evidence>
<dbReference type="Proteomes" id="UP000694523">
    <property type="component" value="Unplaced"/>
</dbReference>
<feature type="active site" evidence="41">
    <location>
        <position position="339"/>
    </location>
</feature>
<keyword evidence="23" id="KW-0012">Acyltransferase</keyword>
<comment type="catalytic activity">
    <reaction evidence="26">
        <text>L-glutaminyl-[protein] + L-lysyl-[protein] = [protein]-L-lysyl-N(6)-5-L-glutamyl-[protein] + NH4(+)</text>
        <dbReference type="Rhea" id="RHEA:54816"/>
        <dbReference type="Rhea" id="RHEA-COMP:9752"/>
        <dbReference type="Rhea" id="RHEA-COMP:10207"/>
        <dbReference type="Rhea" id="RHEA-COMP:14005"/>
        <dbReference type="ChEBI" id="CHEBI:28938"/>
        <dbReference type="ChEBI" id="CHEBI:29969"/>
        <dbReference type="ChEBI" id="CHEBI:30011"/>
        <dbReference type="ChEBI" id="CHEBI:138370"/>
        <dbReference type="EC" id="2.3.2.13"/>
    </reaction>
    <physiologicalReaction direction="left-to-right" evidence="26">
        <dbReference type="Rhea" id="RHEA:54817"/>
    </physiologicalReaction>
</comment>
<dbReference type="GO" id="GO:0005739">
    <property type="term" value="C:mitochondrion"/>
    <property type="evidence" value="ECO:0007669"/>
    <property type="project" value="UniProtKB-SubCell"/>
</dbReference>
<evidence type="ECO:0000256" key="5">
    <source>
        <dbReference type="ARBA" id="ARBA00004498"/>
    </source>
</evidence>
<evidence type="ECO:0000256" key="6">
    <source>
        <dbReference type="ARBA" id="ARBA00004514"/>
    </source>
</evidence>
<comment type="subcellular location">
    <subcellularLocation>
        <location evidence="3">Cell membrane</location>
    </subcellularLocation>
    <subcellularLocation>
        <location evidence="4">Chromosome</location>
    </subcellularLocation>
    <subcellularLocation>
        <location evidence="6">Cytoplasm</location>
        <location evidence="6">Cytosol</location>
    </subcellularLocation>
    <subcellularLocation>
        <location evidence="2">Mitochondrion</location>
    </subcellularLocation>
    <subcellularLocation>
        <location evidence="1">Nucleus</location>
    </subcellularLocation>
    <subcellularLocation>
        <location evidence="5">Secreted</location>
        <location evidence="5">Extracellular space</location>
        <location evidence="5">Extracellular matrix</location>
    </subcellularLocation>
</comment>
<organism evidence="44 45">
    <name type="scientific">Neogobius melanostomus</name>
    <name type="common">round goby</name>
    <dbReference type="NCBI Taxonomy" id="47308"/>
    <lineage>
        <taxon>Eukaryota</taxon>
        <taxon>Metazoa</taxon>
        <taxon>Chordata</taxon>
        <taxon>Craniata</taxon>
        <taxon>Vertebrata</taxon>
        <taxon>Euteleostomi</taxon>
        <taxon>Actinopterygii</taxon>
        <taxon>Neopterygii</taxon>
        <taxon>Teleostei</taxon>
        <taxon>Neoteleostei</taxon>
        <taxon>Acanthomorphata</taxon>
        <taxon>Gobiaria</taxon>
        <taxon>Gobiiformes</taxon>
        <taxon>Gobioidei</taxon>
        <taxon>Gobiidae</taxon>
        <taxon>Benthophilinae</taxon>
        <taxon>Neogobiini</taxon>
        <taxon>Neogobius</taxon>
    </lineage>
</organism>
<reference evidence="44" key="1">
    <citation type="submission" date="2025-08" db="UniProtKB">
        <authorList>
            <consortium name="Ensembl"/>
        </authorList>
    </citation>
    <scope>IDENTIFICATION</scope>
</reference>
<dbReference type="GO" id="GO:0005525">
    <property type="term" value="F:GTP binding"/>
    <property type="evidence" value="ECO:0007669"/>
    <property type="project" value="UniProtKB-KW"/>
</dbReference>
<evidence type="ECO:0000313" key="45">
    <source>
        <dbReference type="Proteomes" id="UP000694523"/>
    </source>
</evidence>
<evidence type="ECO:0000256" key="34">
    <source>
        <dbReference type="ARBA" id="ARBA00042912"/>
    </source>
</evidence>
<evidence type="ECO:0000256" key="23">
    <source>
        <dbReference type="ARBA" id="ARBA00023315"/>
    </source>
</evidence>
<evidence type="ECO:0000256" key="24">
    <source>
        <dbReference type="ARBA" id="ARBA00024222"/>
    </source>
</evidence>
<evidence type="ECO:0000256" key="35">
    <source>
        <dbReference type="ARBA" id="ARBA00043104"/>
    </source>
</evidence>
<dbReference type="InterPro" id="IPR036238">
    <property type="entry name" value="Transglutaminase_C_sf"/>
</dbReference>
<evidence type="ECO:0000256" key="11">
    <source>
        <dbReference type="ARBA" id="ARBA00022525"/>
    </source>
</evidence>
<feature type="binding site" evidence="42">
    <location>
        <position position="451"/>
    </location>
    <ligand>
        <name>Ca(2+)</name>
        <dbReference type="ChEBI" id="CHEBI:29108"/>
    </ligand>
</feature>
<dbReference type="GO" id="GO:0006508">
    <property type="term" value="P:proteolysis"/>
    <property type="evidence" value="ECO:0007669"/>
    <property type="project" value="UniProtKB-KW"/>
</dbReference>
<evidence type="ECO:0000256" key="16">
    <source>
        <dbReference type="ARBA" id="ARBA00022741"/>
    </source>
</evidence>
<dbReference type="Ensembl" id="ENSNMLT00000002084.1">
    <property type="protein sequence ID" value="ENSNMLP00000001795.1"/>
    <property type="gene ID" value="ENSNMLG00000001321.1"/>
</dbReference>
<dbReference type="InterPro" id="IPR038765">
    <property type="entry name" value="Papain-like_cys_pep_sf"/>
</dbReference>
<evidence type="ECO:0000313" key="44">
    <source>
        <dbReference type="Ensembl" id="ENSNMLP00000001795.1"/>
    </source>
</evidence>
<evidence type="ECO:0000256" key="39">
    <source>
        <dbReference type="ARBA" id="ARBA00048230"/>
    </source>
</evidence>
<evidence type="ECO:0000256" key="31">
    <source>
        <dbReference type="ARBA" id="ARBA00042099"/>
    </source>
</evidence>
<dbReference type="Pfam" id="PF00927">
    <property type="entry name" value="Transglut_C"/>
    <property type="match status" value="2"/>
</dbReference>
<dbReference type="AlphaFoldDB" id="A0A8C6S6U7"/>
<evidence type="ECO:0000256" key="10">
    <source>
        <dbReference type="ARBA" id="ARBA00022490"/>
    </source>
</evidence>
<evidence type="ECO:0000256" key="12">
    <source>
        <dbReference type="ARBA" id="ARBA00022530"/>
    </source>
</evidence>
<dbReference type="InterPro" id="IPR050779">
    <property type="entry name" value="Transglutaminase"/>
</dbReference>
<keyword evidence="10" id="KW-0963">Cytoplasm</keyword>
<keyword evidence="16" id="KW-0547">Nucleotide-binding</keyword>
<evidence type="ECO:0000256" key="14">
    <source>
        <dbReference type="ARBA" id="ARBA00022679"/>
    </source>
</evidence>
<keyword evidence="22" id="KW-0539">Nucleus</keyword>
<evidence type="ECO:0000256" key="30">
    <source>
        <dbReference type="ARBA" id="ARBA00041677"/>
    </source>
</evidence>
<dbReference type="SUPFAM" id="SSF81296">
    <property type="entry name" value="E set domains"/>
    <property type="match status" value="1"/>
</dbReference>
<dbReference type="GO" id="GO:0008233">
    <property type="term" value="F:peptidase activity"/>
    <property type="evidence" value="ECO:0007669"/>
    <property type="project" value="UniProtKB-KW"/>
</dbReference>
<feature type="binding site" evidence="42">
    <location>
        <position position="404"/>
    </location>
    <ligand>
        <name>Ca(2+)</name>
        <dbReference type="ChEBI" id="CHEBI:29108"/>
    </ligand>
</feature>
<comment type="catalytic activity">
    <reaction evidence="40">
        <text>L-glutaminyl-[protein] + dopamine = 5-dopaminyl-L-glutamyl-[protein] + NH4(+)</text>
        <dbReference type="Rhea" id="RHEA:66556"/>
        <dbReference type="Rhea" id="RHEA-COMP:10207"/>
        <dbReference type="Rhea" id="RHEA-COMP:17053"/>
        <dbReference type="ChEBI" id="CHEBI:28938"/>
        <dbReference type="ChEBI" id="CHEBI:30011"/>
        <dbReference type="ChEBI" id="CHEBI:59905"/>
        <dbReference type="ChEBI" id="CHEBI:167175"/>
    </reaction>
    <physiologicalReaction direction="left-to-right" evidence="40">
        <dbReference type="Rhea" id="RHEA:66557"/>
    </physiologicalReaction>
</comment>
<keyword evidence="12" id="KW-0272">Extracellular matrix</keyword>
<evidence type="ECO:0000256" key="32">
    <source>
        <dbReference type="ARBA" id="ARBA00042105"/>
    </source>
</evidence>
<dbReference type="GO" id="GO:0046872">
    <property type="term" value="F:metal ion binding"/>
    <property type="evidence" value="ECO:0007669"/>
    <property type="project" value="UniProtKB-KW"/>
</dbReference>
<keyword evidence="15 42" id="KW-0479">Metal-binding</keyword>
<dbReference type="GO" id="GO:0005634">
    <property type="term" value="C:nucleus"/>
    <property type="evidence" value="ECO:0007669"/>
    <property type="project" value="UniProtKB-SubCell"/>
</dbReference>
<dbReference type="InterPro" id="IPR002931">
    <property type="entry name" value="Transglutaminase-like"/>
</dbReference>
<dbReference type="FunFam" id="3.90.260.10:FF:000002">
    <property type="entry name" value="Erythrocyte membrane protein band 4.2"/>
    <property type="match status" value="1"/>
</dbReference>
<dbReference type="SUPFAM" id="SSF54001">
    <property type="entry name" value="Cysteine proteinases"/>
    <property type="match status" value="1"/>
</dbReference>
<dbReference type="PIRSF" id="PIRSF000459">
    <property type="entry name" value="TGM_EBP42"/>
    <property type="match status" value="1"/>
</dbReference>
<sequence length="679" mass="75016">MQINKKSLRGPQKNYLAGRIWPPGRVSETPAIERCDLNTVSNGVNHHTDKFKEPERLVVRRGQPFCVTLVLKPGGAKFTPGVTSFTITVQTGPLPRQESDTAVSFALTDGSLDTDAWSVSAVPGPAEDTVLLTVCSSAEASIGLYSLRLDQDTTQTNLGHFILLFNPWCTRDAVYMSSNAKRNEYVLSQHGLIYRGTPKRIKALPWNFGQFEEGILDICLKILDDNPKFVSDADQDCSARRNPVYVTRVLSAMITDGVHPGEWVGSGDILRKWAQYGPVCYGQCWVFAAIACTVSRALGIPCRVVTNFGSAHDTDANLLIEKIYDMSENLSNDSIWNFHVWVDSWMARRDLAPKYNGWQASDPTPQENSEGVFCCGPAPVKAIKEGDLTMKYDTPFIFAEVNADVVEKVQLPNGNVVEISSSTKRVGKCISTKSVGSNRRHDITHKYKYTEGISHEASFAQTSCVQIKLVEGMAVGSDFEIYALLTNNCMDARSCTFMLFARTVSYNGKQGDNCKHFQDFPLVCLSELRVPLKLEYQSYGPTLTADRLIQVSALTLGEESMDFCKAQKTIVLDEPDIDIQVIAPPTDKLTLVNPLPEWLRKCSFTVEGVGLTGSHCISSHLLPSFRVEDVGPKEEAKACLKLSPSAAGSTVLLVNFDSSKLRNIKGFIDMDVEKEETEI</sequence>
<keyword evidence="21" id="KW-0472">Membrane</keyword>
<reference evidence="44" key="2">
    <citation type="submission" date="2025-09" db="UniProtKB">
        <authorList>
            <consortium name="Ensembl"/>
        </authorList>
    </citation>
    <scope>IDENTIFICATION</scope>
</reference>
<dbReference type="InterPro" id="IPR014756">
    <property type="entry name" value="Ig_E-set"/>
</dbReference>
<dbReference type="GO" id="GO:0005886">
    <property type="term" value="C:plasma membrane"/>
    <property type="evidence" value="ECO:0007669"/>
    <property type="project" value="UniProtKB-SubCell"/>
</dbReference>
<protein>
    <recommendedName>
        <fullName evidence="28">Protein-glutamine gamma-glutamyltransferase 2</fullName>
        <ecNumber evidence="24">2.3.2.13</ecNumber>
        <ecNumber evidence="27">3.5.1.44</ecNumber>
    </recommendedName>
    <alternativeName>
        <fullName evidence="31">Isopeptidase TGM2</fullName>
    </alternativeName>
    <alternativeName>
        <fullName evidence="33">Protein-glutamine deamidase TGM2</fullName>
    </alternativeName>
    <alternativeName>
        <fullName evidence="32">Protein-glutamine dopaminyltransferase TGM2</fullName>
    </alternativeName>
    <alternativeName>
        <fullName evidence="35">Protein-glutamine histaminyltransferase TGM2</fullName>
    </alternativeName>
    <alternativeName>
        <fullName evidence="36">Protein-glutamine noradrenalinyltransferase TGM2</fullName>
    </alternativeName>
    <alternativeName>
        <fullName evidence="34">Protein-glutamine serotonyltransferase TGM2</fullName>
    </alternativeName>
    <alternativeName>
        <fullName evidence="30">Tissue transglutaminase</fullName>
    </alternativeName>
    <alternativeName>
        <fullName evidence="29">Transglutaminase-2</fullName>
    </alternativeName>
</protein>
<dbReference type="PANTHER" id="PTHR11590:SF6">
    <property type="entry name" value="PROTEIN-GLUTAMINE GAMMA-GLUTAMYLTRANSFERASE 2"/>
    <property type="match status" value="1"/>
</dbReference>
<evidence type="ECO:0000256" key="33">
    <source>
        <dbReference type="ARBA" id="ARBA00042239"/>
    </source>
</evidence>
<dbReference type="GO" id="GO:0050568">
    <property type="term" value="F:protein-glutamine glutaminase activity"/>
    <property type="evidence" value="ECO:0007669"/>
    <property type="project" value="UniProtKB-EC"/>
</dbReference>
<evidence type="ECO:0000256" key="9">
    <source>
        <dbReference type="ARBA" id="ARBA00022475"/>
    </source>
</evidence>
<comment type="catalytic activity">
    <reaction evidence="37">
        <text>L-glutaminyl-[protein] + H2O = L-glutamyl-[protein] + NH4(+)</text>
        <dbReference type="Rhea" id="RHEA:16441"/>
        <dbReference type="Rhea" id="RHEA-COMP:10207"/>
        <dbReference type="Rhea" id="RHEA-COMP:10208"/>
        <dbReference type="ChEBI" id="CHEBI:15377"/>
        <dbReference type="ChEBI" id="CHEBI:28938"/>
        <dbReference type="ChEBI" id="CHEBI:29973"/>
        <dbReference type="ChEBI" id="CHEBI:30011"/>
        <dbReference type="EC" id="3.5.1.44"/>
    </reaction>
    <physiologicalReaction direction="left-to-right" evidence="37">
        <dbReference type="Rhea" id="RHEA:16442"/>
    </physiologicalReaction>
</comment>
<keyword evidence="11" id="KW-0964">Secreted</keyword>
<evidence type="ECO:0000256" key="27">
    <source>
        <dbReference type="ARBA" id="ARBA00039019"/>
    </source>
</evidence>
<evidence type="ECO:0000259" key="43">
    <source>
        <dbReference type="SMART" id="SM00460"/>
    </source>
</evidence>
<comment type="similarity">
    <text evidence="7">Belongs to the transglutaminase superfamily. Transglutaminase family.</text>
</comment>
<dbReference type="InterPro" id="IPR036985">
    <property type="entry name" value="Transglutaminase-like_sf"/>
</dbReference>
<evidence type="ECO:0000256" key="38">
    <source>
        <dbReference type="ARBA" id="ARBA00047876"/>
    </source>
</evidence>
<feature type="binding site" evidence="42">
    <location>
        <position position="402"/>
    </location>
    <ligand>
        <name>Ca(2+)</name>
        <dbReference type="ChEBI" id="CHEBI:29108"/>
    </ligand>
</feature>
<comment type="catalytic activity">
    <reaction evidence="38">
        <text>L-glutaminyl-[protein] + histamine = 5-histaminyl-L-glutamyl-[protein] + NH4(+)</text>
        <dbReference type="Rhea" id="RHEA:66564"/>
        <dbReference type="Rhea" id="RHEA-COMP:10207"/>
        <dbReference type="Rhea" id="RHEA-COMP:17056"/>
        <dbReference type="ChEBI" id="CHEBI:28938"/>
        <dbReference type="ChEBI" id="CHEBI:30011"/>
        <dbReference type="ChEBI" id="CHEBI:58432"/>
        <dbReference type="ChEBI" id="CHEBI:167179"/>
    </reaction>
    <physiologicalReaction direction="left-to-right" evidence="38">
        <dbReference type="Rhea" id="RHEA:66565"/>
    </physiologicalReaction>
</comment>
<dbReference type="InterPro" id="IPR023608">
    <property type="entry name" value="Transglutaminase_animal"/>
</dbReference>
<name>A0A8C6S6U7_9GOBI</name>
<evidence type="ECO:0000256" key="28">
    <source>
        <dbReference type="ARBA" id="ARBA00040561"/>
    </source>
</evidence>
<keyword evidence="9" id="KW-1003">Cell membrane</keyword>
<accession>A0A8C6S6U7</accession>
<keyword evidence="20" id="KW-0342">GTP-binding</keyword>
<evidence type="ECO:0000256" key="18">
    <source>
        <dbReference type="ARBA" id="ARBA00022837"/>
    </source>
</evidence>
<evidence type="ECO:0000256" key="42">
    <source>
        <dbReference type="PIRSR" id="PIRSR000459-2"/>
    </source>
</evidence>
<evidence type="ECO:0000256" key="19">
    <source>
        <dbReference type="ARBA" id="ARBA00023128"/>
    </source>
</evidence>
<evidence type="ECO:0000256" key="1">
    <source>
        <dbReference type="ARBA" id="ARBA00004123"/>
    </source>
</evidence>
<dbReference type="InterPro" id="IPR008958">
    <property type="entry name" value="Transglutaminase_C"/>
</dbReference>
<evidence type="ECO:0000256" key="40">
    <source>
        <dbReference type="ARBA" id="ARBA00048365"/>
    </source>
</evidence>
<feature type="binding site" evidence="42">
    <location>
        <position position="456"/>
    </location>
    <ligand>
        <name>Ca(2+)</name>
        <dbReference type="ChEBI" id="CHEBI:29108"/>
    </ligand>
</feature>
<dbReference type="EC" id="3.5.1.44" evidence="27"/>
<dbReference type="Gene3D" id="3.90.260.10">
    <property type="entry name" value="Transglutaminase-like"/>
    <property type="match status" value="1"/>
</dbReference>
<feature type="domain" description="Transglutaminase-like" evidence="43">
    <location>
        <begin position="276"/>
        <end position="365"/>
    </location>
</feature>
<evidence type="ECO:0000256" key="36">
    <source>
        <dbReference type="ARBA" id="ARBA00043138"/>
    </source>
</evidence>
<keyword evidence="14" id="KW-0808">Transferase</keyword>
<dbReference type="PANTHER" id="PTHR11590">
    <property type="entry name" value="PROTEIN-GLUTAMINE GAMMA-GLUTAMYLTRANSFERASE"/>
    <property type="match status" value="1"/>
</dbReference>
<evidence type="ECO:0000256" key="26">
    <source>
        <dbReference type="ARBA" id="ARBA00036876"/>
    </source>
</evidence>
<dbReference type="InterPro" id="IPR013808">
    <property type="entry name" value="Transglutaminase_AS"/>
</dbReference>
<evidence type="ECO:0000256" key="3">
    <source>
        <dbReference type="ARBA" id="ARBA00004236"/>
    </source>
</evidence>
<keyword evidence="19" id="KW-0496">Mitochondrion</keyword>
<keyword evidence="45" id="KW-1185">Reference proteome</keyword>
<dbReference type="Gene3D" id="2.60.40.10">
    <property type="entry name" value="Immunoglobulins"/>
    <property type="match status" value="3"/>
</dbReference>
<dbReference type="EC" id="2.3.2.13" evidence="24"/>
<dbReference type="SUPFAM" id="SSF49309">
    <property type="entry name" value="Transglutaminase, two C-terminal domains"/>
    <property type="match status" value="2"/>
</dbReference>
<evidence type="ECO:0000256" key="20">
    <source>
        <dbReference type="ARBA" id="ARBA00023134"/>
    </source>
</evidence>
<evidence type="ECO:0000256" key="2">
    <source>
        <dbReference type="ARBA" id="ARBA00004173"/>
    </source>
</evidence>
<keyword evidence="8" id="KW-0158">Chromosome</keyword>
<proteinExistence type="inferred from homology"/>
<comment type="catalytic activity">
    <reaction evidence="39">
        <text>L-glutaminyl-[protein] + (R)-noradrenaline = 5-(R)-noradrenalinyl-L-glutamyl-[protein] + NH4(+)</text>
        <dbReference type="Rhea" id="RHEA:66560"/>
        <dbReference type="Rhea" id="RHEA-COMP:10207"/>
        <dbReference type="Rhea" id="RHEA-COMP:17054"/>
        <dbReference type="ChEBI" id="CHEBI:28938"/>
        <dbReference type="ChEBI" id="CHEBI:30011"/>
        <dbReference type="ChEBI" id="CHEBI:72587"/>
        <dbReference type="ChEBI" id="CHEBI:167178"/>
    </reaction>
    <physiologicalReaction direction="left-to-right" evidence="39">
        <dbReference type="Rhea" id="RHEA:66561"/>
    </physiologicalReaction>
</comment>
<dbReference type="Pfam" id="PF00868">
    <property type="entry name" value="Transglut_N"/>
    <property type="match status" value="1"/>
</dbReference>